<dbReference type="Gene3D" id="3.40.50.150">
    <property type="entry name" value="Vaccinia Virus protein VP39"/>
    <property type="match status" value="1"/>
</dbReference>
<dbReference type="AlphaFoldDB" id="A0AAE2RCD4"/>
<comment type="caution">
    <text evidence="2">The sequence shown here is derived from an EMBL/GenBank/DDBJ whole genome shotgun (WGS) entry which is preliminary data.</text>
</comment>
<protein>
    <submittedName>
        <fullName evidence="2">Methyltransferase domain-containing protein</fullName>
    </submittedName>
</protein>
<dbReference type="GO" id="GO:0008757">
    <property type="term" value="F:S-adenosylmethionine-dependent methyltransferase activity"/>
    <property type="evidence" value="ECO:0007669"/>
    <property type="project" value="InterPro"/>
</dbReference>
<feature type="domain" description="Methyltransferase type 11" evidence="1">
    <location>
        <begin position="78"/>
        <end position="155"/>
    </location>
</feature>
<organism evidence="2 3">
    <name type="scientific">Agrobacterium vitis</name>
    <name type="common">Rhizobium vitis</name>
    <dbReference type="NCBI Taxonomy" id="373"/>
    <lineage>
        <taxon>Bacteria</taxon>
        <taxon>Pseudomonadati</taxon>
        <taxon>Pseudomonadota</taxon>
        <taxon>Alphaproteobacteria</taxon>
        <taxon>Hyphomicrobiales</taxon>
        <taxon>Rhizobiaceae</taxon>
        <taxon>Rhizobium/Agrobacterium group</taxon>
        <taxon>Agrobacterium</taxon>
    </lineage>
</organism>
<dbReference type="InterPro" id="IPR029063">
    <property type="entry name" value="SAM-dependent_MTases_sf"/>
</dbReference>
<dbReference type="EMBL" id="JACXXJ020000005">
    <property type="protein sequence ID" value="MBF2715746.1"/>
    <property type="molecule type" value="Genomic_DNA"/>
</dbReference>
<evidence type="ECO:0000259" key="1">
    <source>
        <dbReference type="Pfam" id="PF08241"/>
    </source>
</evidence>
<keyword evidence="2" id="KW-0489">Methyltransferase</keyword>
<dbReference type="SUPFAM" id="SSF53335">
    <property type="entry name" value="S-adenosyl-L-methionine-dependent methyltransferases"/>
    <property type="match status" value="1"/>
</dbReference>
<dbReference type="Pfam" id="PF08241">
    <property type="entry name" value="Methyltransf_11"/>
    <property type="match status" value="1"/>
</dbReference>
<proteinExistence type="predicted"/>
<gene>
    <name evidence="2" type="ORF">IEI95_016120</name>
</gene>
<sequence length="305" mass="35100">MFDIRALVWPVDDDTMKPWVRRFLDDVLSRPLFSRMILFSSMENRLAIRNRFARKYLVGRGIELGAQQVPTKTSENCQVEYVDVVSNKTLVELHHLPAEDLVPLTHVIDGNDLSVYADGELDFVIANHVLEHFDDPVGGLCEWIRTVKTGGKLFLTLPNFRCNCYDVDRVPARRDHLDLDYRDSEGRAARNFQHYVDIMQTLFQLSDPVEQRRQAQEWIDADLRQHYHVYDQETVKDVAALAAKASSVGLRYVDGLFSKDGFEFLLILEKQPSGGLQGWPSSRRSAISALLCHAPFLKHEIMRRQ</sequence>
<dbReference type="Proteomes" id="UP000655037">
    <property type="component" value="Unassembled WGS sequence"/>
</dbReference>
<name>A0AAE2RCD4_AGRVI</name>
<dbReference type="InterPro" id="IPR013216">
    <property type="entry name" value="Methyltransf_11"/>
</dbReference>
<dbReference type="RefSeq" id="WP_194416755.1">
    <property type="nucleotide sequence ID" value="NZ_JACXXJ020000005.1"/>
</dbReference>
<dbReference type="GO" id="GO:0032259">
    <property type="term" value="P:methylation"/>
    <property type="evidence" value="ECO:0007669"/>
    <property type="project" value="UniProtKB-KW"/>
</dbReference>
<reference evidence="2" key="1">
    <citation type="submission" date="2020-11" db="EMBL/GenBank/DDBJ databases">
        <title>Agrobacterium vitis strain K377 genome.</title>
        <authorList>
            <person name="Xi H."/>
        </authorList>
    </citation>
    <scope>NUCLEOTIDE SEQUENCE</scope>
    <source>
        <strain evidence="2">K377</strain>
    </source>
</reference>
<keyword evidence="2" id="KW-0808">Transferase</keyword>
<evidence type="ECO:0000313" key="3">
    <source>
        <dbReference type="Proteomes" id="UP000655037"/>
    </source>
</evidence>
<dbReference type="CDD" id="cd02440">
    <property type="entry name" value="AdoMet_MTases"/>
    <property type="match status" value="1"/>
</dbReference>
<accession>A0AAE2RCD4</accession>
<evidence type="ECO:0000313" key="2">
    <source>
        <dbReference type="EMBL" id="MBF2715746.1"/>
    </source>
</evidence>